<gene>
    <name evidence="1" type="ORF">METZ01_LOCUS418967</name>
</gene>
<sequence length="22" mass="2407">MNIATNIEPITTNAKYIADIIS</sequence>
<organism evidence="1">
    <name type="scientific">marine metagenome</name>
    <dbReference type="NCBI Taxonomy" id="408172"/>
    <lineage>
        <taxon>unclassified sequences</taxon>
        <taxon>metagenomes</taxon>
        <taxon>ecological metagenomes</taxon>
    </lineage>
</organism>
<dbReference type="EMBL" id="UINC01164980">
    <property type="protein sequence ID" value="SVD66113.1"/>
    <property type="molecule type" value="Genomic_DNA"/>
</dbReference>
<feature type="non-terminal residue" evidence="1">
    <location>
        <position position="22"/>
    </location>
</feature>
<reference evidence="1" key="1">
    <citation type="submission" date="2018-05" db="EMBL/GenBank/DDBJ databases">
        <authorList>
            <person name="Lanie J.A."/>
            <person name="Ng W.-L."/>
            <person name="Kazmierczak K.M."/>
            <person name="Andrzejewski T.M."/>
            <person name="Davidsen T.M."/>
            <person name="Wayne K.J."/>
            <person name="Tettelin H."/>
            <person name="Glass J.I."/>
            <person name="Rusch D."/>
            <person name="Podicherti R."/>
            <person name="Tsui H.-C.T."/>
            <person name="Winkler M.E."/>
        </authorList>
    </citation>
    <scope>NUCLEOTIDE SEQUENCE</scope>
</reference>
<name>A0A382X595_9ZZZZ</name>
<accession>A0A382X595</accession>
<dbReference type="AlphaFoldDB" id="A0A382X595"/>
<evidence type="ECO:0000313" key="1">
    <source>
        <dbReference type="EMBL" id="SVD66113.1"/>
    </source>
</evidence>
<protein>
    <submittedName>
        <fullName evidence="1">Uncharacterized protein</fullName>
    </submittedName>
</protein>
<proteinExistence type="predicted"/>